<organism evidence="10 11">
    <name type="scientific">Selenomonas ruminantium</name>
    <dbReference type="NCBI Taxonomy" id="971"/>
    <lineage>
        <taxon>Bacteria</taxon>
        <taxon>Bacillati</taxon>
        <taxon>Bacillota</taxon>
        <taxon>Negativicutes</taxon>
        <taxon>Selenomonadales</taxon>
        <taxon>Selenomonadaceae</taxon>
        <taxon>Selenomonas</taxon>
    </lineage>
</organism>
<dbReference type="InterPro" id="IPR001915">
    <property type="entry name" value="Peptidase_M48"/>
</dbReference>
<keyword evidence="7" id="KW-0802">TPR repeat</keyword>
<dbReference type="InterPro" id="IPR011990">
    <property type="entry name" value="TPR-like_helical_dom_sf"/>
</dbReference>
<proteinExistence type="predicted"/>
<keyword evidence="4" id="KW-0378">Hydrolase</keyword>
<dbReference type="PANTHER" id="PTHR22726:SF1">
    <property type="entry name" value="METALLOENDOPEPTIDASE OMA1, MITOCHONDRIAL"/>
    <property type="match status" value="1"/>
</dbReference>
<dbReference type="InterPro" id="IPR019734">
    <property type="entry name" value="TPR_rpt"/>
</dbReference>
<dbReference type="Proteomes" id="UP000184263">
    <property type="component" value="Unassembled WGS sequence"/>
</dbReference>
<dbReference type="GO" id="GO:0004222">
    <property type="term" value="F:metalloendopeptidase activity"/>
    <property type="evidence" value="ECO:0007669"/>
    <property type="project" value="InterPro"/>
</dbReference>
<evidence type="ECO:0000256" key="2">
    <source>
        <dbReference type="ARBA" id="ARBA00022670"/>
    </source>
</evidence>
<protein>
    <submittedName>
        <fullName evidence="10">Zn-dependent protease with chaperone function</fullName>
    </submittedName>
</protein>
<dbReference type="AlphaFoldDB" id="A0A1M6V3C6"/>
<feature type="domain" description="Peptidase M48" evidence="9">
    <location>
        <begin position="88"/>
        <end position="275"/>
    </location>
</feature>
<dbReference type="GO" id="GO:0046872">
    <property type="term" value="F:metal ion binding"/>
    <property type="evidence" value="ECO:0007669"/>
    <property type="project" value="UniProtKB-KW"/>
</dbReference>
<feature type="region of interest" description="Disordered" evidence="8">
    <location>
        <begin position="249"/>
        <end position="270"/>
    </location>
</feature>
<feature type="compositionally biased region" description="Basic and acidic residues" evidence="8">
    <location>
        <begin position="252"/>
        <end position="270"/>
    </location>
</feature>
<dbReference type="GO" id="GO:0051603">
    <property type="term" value="P:proteolysis involved in protein catabolic process"/>
    <property type="evidence" value="ECO:0007669"/>
    <property type="project" value="TreeGrafter"/>
</dbReference>
<evidence type="ECO:0000256" key="5">
    <source>
        <dbReference type="ARBA" id="ARBA00022833"/>
    </source>
</evidence>
<gene>
    <name evidence="10" type="ORF">SAMN05216582_11628</name>
</gene>
<dbReference type="Gene3D" id="3.30.2010.10">
    <property type="entry name" value="Metalloproteases ('zincins'), catalytic domain"/>
    <property type="match status" value="1"/>
</dbReference>
<dbReference type="PROSITE" id="PS50005">
    <property type="entry name" value="TPR"/>
    <property type="match status" value="2"/>
</dbReference>
<dbReference type="Pfam" id="PF01435">
    <property type="entry name" value="Peptidase_M48"/>
    <property type="match status" value="1"/>
</dbReference>
<dbReference type="CDD" id="cd07324">
    <property type="entry name" value="M48C_Oma1-like"/>
    <property type="match status" value="1"/>
</dbReference>
<dbReference type="GO" id="GO:0016020">
    <property type="term" value="C:membrane"/>
    <property type="evidence" value="ECO:0007669"/>
    <property type="project" value="TreeGrafter"/>
</dbReference>
<evidence type="ECO:0000256" key="7">
    <source>
        <dbReference type="PROSITE-ProRule" id="PRU00339"/>
    </source>
</evidence>
<evidence type="ECO:0000256" key="6">
    <source>
        <dbReference type="ARBA" id="ARBA00023049"/>
    </source>
</evidence>
<dbReference type="Gene3D" id="1.25.40.10">
    <property type="entry name" value="Tetratricopeptide repeat domain"/>
    <property type="match status" value="1"/>
</dbReference>
<evidence type="ECO:0000256" key="4">
    <source>
        <dbReference type="ARBA" id="ARBA00022801"/>
    </source>
</evidence>
<dbReference type="OrthoDB" id="9810445at2"/>
<dbReference type="Pfam" id="PF13181">
    <property type="entry name" value="TPR_8"/>
    <property type="match status" value="2"/>
</dbReference>
<evidence type="ECO:0000259" key="9">
    <source>
        <dbReference type="Pfam" id="PF01435"/>
    </source>
</evidence>
<evidence type="ECO:0000256" key="3">
    <source>
        <dbReference type="ARBA" id="ARBA00022723"/>
    </source>
</evidence>
<keyword evidence="6" id="KW-0482">Metalloprotease</keyword>
<feature type="repeat" description="TPR" evidence="7">
    <location>
        <begin position="490"/>
        <end position="523"/>
    </location>
</feature>
<dbReference type="PANTHER" id="PTHR22726">
    <property type="entry name" value="METALLOENDOPEPTIDASE OMA1"/>
    <property type="match status" value="1"/>
</dbReference>
<evidence type="ECO:0000313" key="10">
    <source>
        <dbReference type="EMBL" id="SHK75871.1"/>
    </source>
</evidence>
<feature type="repeat" description="TPR" evidence="7">
    <location>
        <begin position="524"/>
        <end position="557"/>
    </location>
</feature>
<accession>A0A1M6V3C6</accession>
<sequence length="602" mass="67353">MRYRKIKRLVAAGILTMGTILAPLRPVEAVDAWGAAAQALGIFAAYKSSLAGMLALGNNVGAQMQCRIQDIEQNGQDPNDHDVQVVNQVMQQLVTQGDYVLKANSLPFMWTVNDSKDFNAACYPTNYISINRALVRGLNLEPDELAAVFAHEMTHGLEQHSAKNYAKAVAQSIGMSMVNMDTGSMDWGRLNGLVNYSIAKNVTLPTEYDADEGGFYLMTSAGFNPGGGAAAMARMGYYLTYETQNFLEYQDPDPKKQERESYSDHPETKLREDRLAQMMTDYSAGHVTVQNRKDIYIDGKKLLSVEWTGEGYDNTAENAYYVAGAIAKAFHDYDSIAGWNFRADGEGSLTCLDNSRVNAKLREFLTLRSAGERLQRLVRAAYAGEAASGARQQLRVAEKKRDQQRYNLREAILNADARTVKKMRENADAYSDFGLGDKAQFQMKRVFASRQVDNLAESQAISARAKAVSGDFAGAVQEANAAVATDGKNIYTYLNRADIYHMQGNLAKALADLQQAKAIDKDNVISYLLSGRIYDEMGNKEEAEKDFAEFYRLRPRAYREIPEEYLETIAPKEYKEIQKEKAEARAKFAKEWKKEQKRKNKQ</sequence>
<comment type="cofactor">
    <cofactor evidence="1">
        <name>Zn(2+)</name>
        <dbReference type="ChEBI" id="CHEBI:29105"/>
    </cofactor>
</comment>
<keyword evidence="5" id="KW-0862">Zinc</keyword>
<dbReference type="SMART" id="SM00028">
    <property type="entry name" value="TPR"/>
    <property type="match status" value="2"/>
</dbReference>
<keyword evidence="2 10" id="KW-0645">Protease</keyword>
<keyword evidence="3" id="KW-0479">Metal-binding</keyword>
<dbReference type="EMBL" id="FRBC01000016">
    <property type="protein sequence ID" value="SHK75871.1"/>
    <property type="molecule type" value="Genomic_DNA"/>
</dbReference>
<dbReference type="SUPFAM" id="SSF48452">
    <property type="entry name" value="TPR-like"/>
    <property type="match status" value="1"/>
</dbReference>
<dbReference type="InterPro" id="IPR051156">
    <property type="entry name" value="Mito/Outer_Membr_Metalloprot"/>
</dbReference>
<evidence type="ECO:0000313" key="11">
    <source>
        <dbReference type="Proteomes" id="UP000184263"/>
    </source>
</evidence>
<reference evidence="10 11" key="1">
    <citation type="submission" date="2016-11" db="EMBL/GenBank/DDBJ databases">
        <authorList>
            <person name="Jaros S."/>
            <person name="Januszkiewicz K."/>
            <person name="Wedrychowicz H."/>
        </authorList>
    </citation>
    <scope>NUCLEOTIDE SEQUENCE [LARGE SCALE GENOMIC DNA]</scope>
    <source>
        <strain evidence="10 11">HD4</strain>
    </source>
</reference>
<evidence type="ECO:0000256" key="1">
    <source>
        <dbReference type="ARBA" id="ARBA00001947"/>
    </source>
</evidence>
<name>A0A1M6V3C6_SELRU</name>
<evidence type="ECO:0000256" key="8">
    <source>
        <dbReference type="SAM" id="MobiDB-lite"/>
    </source>
</evidence>